<sequence length="257" mass="27130">MSDNKTNNNIPTNVDENVQVSGSTTGTSAAPIVQLETAQLNIVVEEILNRVHSLLEAIVVNPPLGLPASQDRFRMLGAASDDANIGEEASLTGPGNENAATTSAPGDDNPVGTAAVTENNRSTSQTAEPSVGVDATVQAGACLRAVEARGSSSASNGGTADQIICPKCRTPVTLPPPELRWYSVWRGRRIGWVQNAERATKLTKGVPGQGIRYHATEDAARCHFVEKQHLKQAAVIDIENGEDISFVVGPWDGILFP</sequence>
<gene>
    <name evidence="2" type="ORF">V5O48_010189</name>
</gene>
<reference evidence="2 3" key="1">
    <citation type="submission" date="2024-02" db="EMBL/GenBank/DDBJ databases">
        <title>A draft genome for the cacao thread blight pathogen Marasmius crinis-equi.</title>
        <authorList>
            <person name="Cohen S.P."/>
            <person name="Baruah I.K."/>
            <person name="Amoako-Attah I."/>
            <person name="Bukari Y."/>
            <person name="Meinhardt L.W."/>
            <person name="Bailey B.A."/>
        </authorList>
    </citation>
    <scope>NUCLEOTIDE SEQUENCE [LARGE SCALE GENOMIC DNA]</scope>
    <source>
        <strain evidence="2 3">GH-76</strain>
    </source>
</reference>
<dbReference type="Proteomes" id="UP001465976">
    <property type="component" value="Unassembled WGS sequence"/>
</dbReference>
<evidence type="ECO:0000313" key="3">
    <source>
        <dbReference type="Proteomes" id="UP001465976"/>
    </source>
</evidence>
<protein>
    <submittedName>
        <fullName evidence="2">Uncharacterized protein</fullName>
    </submittedName>
</protein>
<accession>A0ABR3F927</accession>
<evidence type="ECO:0000256" key="1">
    <source>
        <dbReference type="SAM" id="MobiDB-lite"/>
    </source>
</evidence>
<feature type="compositionally biased region" description="Polar residues" evidence="1">
    <location>
        <begin position="93"/>
        <end position="104"/>
    </location>
</feature>
<keyword evidence="3" id="KW-1185">Reference proteome</keyword>
<feature type="compositionally biased region" description="Polar residues" evidence="1">
    <location>
        <begin position="116"/>
        <end position="128"/>
    </location>
</feature>
<dbReference type="EMBL" id="JBAHYK010000718">
    <property type="protein sequence ID" value="KAL0571777.1"/>
    <property type="molecule type" value="Genomic_DNA"/>
</dbReference>
<evidence type="ECO:0000313" key="2">
    <source>
        <dbReference type="EMBL" id="KAL0571777.1"/>
    </source>
</evidence>
<feature type="region of interest" description="Disordered" evidence="1">
    <location>
        <begin position="85"/>
        <end position="131"/>
    </location>
</feature>
<feature type="region of interest" description="Disordered" evidence="1">
    <location>
        <begin position="1"/>
        <end position="26"/>
    </location>
</feature>
<comment type="caution">
    <text evidence="2">The sequence shown here is derived from an EMBL/GenBank/DDBJ whole genome shotgun (WGS) entry which is preliminary data.</text>
</comment>
<name>A0ABR3F927_9AGAR</name>
<organism evidence="2 3">
    <name type="scientific">Marasmius crinis-equi</name>
    <dbReference type="NCBI Taxonomy" id="585013"/>
    <lineage>
        <taxon>Eukaryota</taxon>
        <taxon>Fungi</taxon>
        <taxon>Dikarya</taxon>
        <taxon>Basidiomycota</taxon>
        <taxon>Agaricomycotina</taxon>
        <taxon>Agaricomycetes</taxon>
        <taxon>Agaricomycetidae</taxon>
        <taxon>Agaricales</taxon>
        <taxon>Marasmiineae</taxon>
        <taxon>Marasmiaceae</taxon>
        <taxon>Marasmius</taxon>
    </lineage>
</organism>
<proteinExistence type="predicted"/>